<evidence type="ECO:0000256" key="2">
    <source>
        <dbReference type="SAM" id="Phobius"/>
    </source>
</evidence>
<evidence type="ECO:0000313" key="6">
    <source>
        <dbReference type="Proteomes" id="UP000240624"/>
    </source>
</evidence>
<dbReference type="AlphaFoldDB" id="A0A1X7A495"/>
<dbReference type="Proteomes" id="UP000193495">
    <property type="component" value="Unassembled WGS sequence"/>
</dbReference>
<keyword evidence="6" id="KW-1185">Reference proteome</keyword>
<evidence type="ECO:0008006" key="7">
    <source>
        <dbReference type="Google" id="ProtNLM"/>
    </source>
</evidence>
<keyword evidence="2" id="KW-0812">Transmembrane</keyword>
<evidence type="ECO:0000313" key="3">
    <source>
        <dbReference type="EMBL" id="PSK81368.1"/>
    </source>
</evidence>
<feature type="transmembrane region" description="Helical" evidence="2">
    <location>
        <begin position="38"/>
        <end position="58"/>
    </location>
</feature>
<feature type="transmembrane region" description="Helical" evidence="2">
    <location>
        <begin position="110"/>
        <end position="130"/>
    </location>
</feature>
<dbReference type="EMBL" id="PYGB01000016">
    <property type="protein sequence ID" value="PSK81368.1"/>
    <property type="molecule type" value="Genomic_DNA"/>
</dbReference>
<evidence type="ECO:0000313" key="5">
    <source>
        <dbReference type="Proteomes" id="UP000193495"/>
    </source>
</evidence>
<dbReference type="Proteomes" id="UP000240624">
    <property type="component" value="Unassembled WGS sequence"/>
</dbReference>
<keyword evidence="2" id="KW-1133">Transmembrane helix</keyword>
<feature type="transmembrane region" description="Helical" evidence="2">
    <location>
        <begin position="136"/>
        <end position="156"/>
    </location>
</feature>
<reference evidence="3 6" key="2">
    <citation type="submission" date="2018-03" db="EMBL/GenBank/DDBJ databases">
        <title>Genomic Encyclopedia of Archaeal and Bacterial Type Strains, Phase II (KMG-II): from individual species to whole genera.</title>
        <authorList>
            <person name="Goeker M."/>
        </authorList>
    </citation>
    <scope>NUCLEOTIDE SEQUENCE [LARGE SCALE GENOMIC DNA]</scope>
    <source>
        <strain evidence="3 6">DSM 29956</strain>
    </source>
</reference>
<evidence type="ECO:0000313" key="4">
    <source>
        <dbReference type="EMBL" id="SLN70273.1"/>
    </source>
</evidence>
<feature type="transmembrane region" description="Helical" evidence="2">
    <location>
        <begin position="278"/>
        <end position="302"/>
    </location>
</feature>
<organism evidence="4 5">
    <name type="scientific">Limimaricola soesokkakensis</name>
    <dbReference type="NCBI Taxonomy" id="1343159"/>
    <lineage>
        <taxon>Bacteria</taxon>
        <taxon>Pseudomonadati</taxon>
        <taxon>Pseudomonadota</taxon>
        <taxon>Alphaproteobacteria</taxon>
        <taxon>Rhodobacterales</taxon>
        <taxon>Paracoccaceae</taxon>
        <taxon>Limimaricola</taxon>
    </lineage>
</organism>
<dbReference type="EMBL" id="FWFY01000018">
    <property type="protein sequence ID" value="SLN70273.1"/>
    <property type="molecule type" value="Genomic_DNA"/>
</dbReference>
<sequence>MTATLVGTAGVNPGASPSGGETAEPKSKKQKAPRRPSGAFELPVMLTLSFLVLGYAWTRRLEGDLTAETGLGYFLGIGGALAMLTLLLYPLRKRFAGLRFIGNVRNWFRIHMMLGIIGPVLIILHSNFTLGSLNSTMALFAMLVVAGSGLIGRLFYSRIHKGLYGRRASVREYLNDMEDLKHEFDTDMPDPSWLLETLKDYEARRLTQSQDLWSNLHRTITGPVSRYRLRRDVMRRYAQLLGRKDGPRRDRSALVKQHLDSYLYAVARAQSFALYERLFALWHLFHLPLFVILVFAAIVHVVGVHLY</sequence>
<evidence type="ECO:0000256" key="1">
    <source>
        <dbReference type="SAM" id="MobiDB-lite"/>
    </source>
</evidence>
<reference evidence="4 5" key="1">
    <citation type="submission" date="2017-03" db="EMBL/GenBank/DDBJ databases">
        <authorList>
            <person name="Afonso C.L."/>
            <person name="Miller P.J."/>
            <person name="Scott M.A."/>
            <person name="Spackman E."/>
            <person name="Goraichik I."/>
            <person name="Dimitrov K.M."/>
            <person name="Suarez D.L."/>
            <person name="Swayne D.E."/>
        </authorList>
    </citation>
    <scope>NUCLEOTIDE SEQUENCE [LARGE SCALE GENOMIC DNA]</scope>
    <source>
        <strain evidence="4 5">CECT 8367</strain>
    </source>
</reference>
<feature type="region of interest" description="Disordered" evidence="1">
    <location>
        <begin position="1"/>
        <end position="36"/>
    </location>
</feature>
<keyword evidence="2" id="KW-0472">Membrane</keyword>
<proteinExistence type="predicted"/>
<name>A0A1X7A495_9RHOB</name>
<accession>A0A1X7A495</accession>
<protein>
    <recommendedName>
        <fullName evidence="7">Ferric reductase like protein</fullName>
    </recommendedName>
</protein>
<gene>
    <name evidence="3" type="ORF">CLV79_11622</name>
    <name evidence="4" type="ORF">LOS8367_03537</name>
</gene>
<feature type="transmembrane region" description="Helical" evidence="2">
    <location>
        <begin position="70"/>
        <end position="89"/>
    </location>
</feature>